<dbReference type="GO" id="GO:0020037">
    <property type="term" value="F:heme binding"/>
    <property type="evidence" value="ECO:0007669"/>
    <property type="project" value="InterPro"/>
</dbReference>
<dbReference type="HOGENOM" id="CLU_133116_0_0_5"/>
<evidence type="ECO:0000256" key="1">
    <source>
        <dbReference type="ARBA" id="ARBA00022617"/>
    </source>
</evidence>
<dbReference type="STRING" id="366602.Caul_2468"/>
<dbReference type="PROSITE" id="PS51007">
    <property type="entry name" value="CYTC"/>
    <property type="match status" value="1"/>
</dbReference>
<sequence length="126" mass="13248" precursor="true">MSVGAWSLALITALALTVAGGGRPQAGTADAPPQDSLALGQAIAKRDCGGCHAVGRLDDSPLPRAPRLRDLHRRYPVEQLGEALAEGIVVGHGPMPEWVLQPHEIEALIAYLKSLEPEAPVRAPQP</sequence>
<evidence type="ECO:0000259" key="5">
    <source>
        <dbReference type="PROSITE" id="PS51007"/>
    </source>
</evidence>
<keyword evidence="3 4" id="KW-0408">Iron</keyword>
<dbReference type="GO" id="GO:0009055">
    <property type="term" value="F:electron transfer activity"/>
    <property type="evidence" value="ECO:0007669"/>
    <property type="project" value="InterPro"/>
</dbReference>
<evidence type="ECO:0000313" key="6">
    <source>
        <dbReference type="EMBL" id="ABZ71595.1"/>
    </source>
</evidence>
<dbReference type="KEGG" id="cak:Caul_2468"/>
<dbReference type="Gene3D" id="1.10.760.10">
    <property type="entry name" value="Cytochrome c-like domain"/>
    <property type="match status" value="1"/>
</dbReference>
<dbReference type="SUPFAM" id="SSF46626">
    <property type="entry name" value="Cytochrome c"/>
    <property type="match status" value="1"/>
</dbReference>
<keyword evidence="2 4" id="KW-0479">Metal-binding</keyword>
<keyword evidence="1 4" id="KW-0349">Heme</keyword>
<dbReference type="InterPro" id="IPR036909">
    <property type="entry name" value="Cyt_c-like_dom_sf"/>
</dbReference>
<dbReference type="EMBL" id="CP000927">
    <property type="protein sequence ID" value="ABZ71595.1"/>
    <property type="molecule type" value="Genomic_DNA"/>
</dbReference>
<dbReference type="eggNOG" id="COG2010">
    <property type="taxonomic scope" value="Bacteria"/>
</dbReference>
<reference evidence="6" key="1">
    <citation type="submission" date="2008-01" db="EMBL/GenBank/DDBJ databases">
        <title>Complete sequence of chromosome of Caulobacter sp. K31.</title>
        <authorList>
            <consortium name="US DOE Joint Genome Institute"/>
            <person name="Copeland A."/>
            <person name="Lucas S."/>
            <person name="Lapidus A."/>
            <person name="Barry K."/>
            <person name="Glavina del Rio T."/>
            <person name="Dalin E."/>
            <person name="Tice H."/>
            <person name="Pitluck S."/>
            <person name="Bruce D."/>
            <person name="Goodwin L."/>
            <person name="Thompson L.S."/>
            <person name="Brettin T."/>
            <person name="Detter J.C."/>
            <person name="Han C."/>
            <person name="Schmutz J."/>
            <person name="Larimer F."/>
            <person name="Land M."/>
            <person name="Hauser L."/>
            <person name="Kyrpides N."/>
            <person name="Kim E."/>
            <person name="Stephens C."/>
            <person name="Richardson P."/>
        </authorList>
    </citation>
    <scope>NUCLEOTIDE SEQUENCE [LARGE SCALE GENOMIC DNA]</scope>
    <source>
        <strain evidence="6">K31</strain>
    </source>
</reference>
<feature type="domain" description="Cytochrome c" evidence="5">
    <location>
        <begin position="35"/>
        <end position="116"/>
    </location>
</feature>
<gene>
    <name evidence="6" type="ordered locus">Caul_2468</name>
</gene>
<dbReference type="OrthoDB" id="7363829at2"/>
<dbReference type="Pfam" id="PF00034">
    <property type="entry name" value="Cytochrom_C"/>
    <property type="match status" value="1"/>
</dbReference>
<evidence type="ECO:0000256" key="4">
    <source>
        <dbReference type="PROSITE-ProRule" id="PRU00433"/>
    </source>
</evidence>
<proteinExistence type="predicted"/>
<organism evidence="6">
    <name type="scientific">Caulobacter sp. (strain K31)</name>
    <dbReference type="NCBI Taxonomy" id="366602"/>
    <lineage>
        <taxon>Bacteria</taxon>
        <taxon>Pseudomonadati</taxon>
        <taxon>Pseudomonadota</taxon>
        <taxon>Alphaproteobacteria</taxon>
        <taxon>Caulobacterales</taxon>
        <taxon>Caulobacteraceae</taxon>
        <taxon>Caulobacter</taxon>
    </lineage>
</organism>
<accession>B0SWG7</accession>
<dbReference type="InterPro" id="IPR009056">
    <property type="entry name" value="Cyt_c-like_dom"/>
</dbReference>
<evidence type="ECO:0000256" key="2">
    <source>
        <dbReference type="ARBA" id="ARBA00022723"/>
    </source>
</evidence>
<dbReference type="AlphaFoldDB" id="B0SWG7"/>
<protein>
    <submittedName>
        <fullName evidence="6">Cytochrome c class I</fullName>
    </submittedName>
</protein>
<name>B0SWG7_CAUSK</name>
<dbReference type="GO" id="GO:0046872">
    <property type="term" value="F:metal ion binding"/>
    <property type="evidence" value="ECO:0007669"/>
    <property type="project" value="UniProtKB-KW"/>
</dbReference>
<evidence type="ECO:0000256" key="3">
    <source>
        <dbReference type="ARBA" id="ARBA00023004"/>
    </source>
</evidence>